<dbReference type="EMBL" id="BMPZ01000003">
    <property type="protein sequence ID" value="GGI79535.1"/>
    <property type="molecule type" value="Genomic_DNA"/>
</dbReference>
<evidence type="ECO:0000313" key="3">
    <source>
        <dbReference type="Proteomes" id="UP000613743"/>
    </source>
</evidence>
<dbReference type="Proteomes" id="UP000613743">
    <property type="component" value="Unassembled WGS sequence"/>
</dbReference>
<dbReference type="PANTHER" id="PTHR36573">
    <property type="entry name" value="INTERMEMBRANE PHOSPHOLIPID TRANSPORT SYSTEM BINDING PROTEIN MLAC"/>
    <property type="match status" value="1"/>
</dbReference>
<reference evidence="2" key="1">
    <citation type="journal article" date="2014" name="Int. J. Syst. Evol. Microbiol.">
        <title>Complete genome sequence of Corynebacterium casei LMG S-19264T (=DSM 44701T), isolated from a smear-ripened cheese.</title>
        <authorList>
            <consortium name="US DOE Joint Genome Institute (JGI-PGF)"/>
            <person name="Walter F."/>
            <person name="Albersmeier A."/>
            <person name="Kalinowski J."/>
            <person name="Ruckert C."/>
        </authorList>
    </citation>
    <scope>NUCLEOTIDE SEQUENCE</scope>
    <source>
        <strain evidence="2">JCM 30804</strain>
    </source>
</reference>
<accession>A0A917JS12</accession>
<sequence>MKILLNSLLGLCLMGGMAQVQAEPQNSAAIQAEQVNTHNPYEMVQVVAKKTFDRFNRDFQKIEADTGHLKVIVREELMPYVDYKYASYKVMGKYLRETTKQQRHDFVDAFEGYLISTYAQAFTEYTNQKVQFEKGADYTHEKIVEVKVSIIEDGRPPIKLLFKVRRLKDDSWKAFDMVAEGVSLLASKQSEVTSLIRKEGIDSVIQMLKKKTGENISAAKTVENRL</sequence>
<dbReference type="AlphaFoldDB" id="A0A917JS12"/>
<dbReference type="PIRSF" id="PIRSF004649">
    <property type="entry name" value="MlaC"/>
    <property type="match status" value="1"/>
</dbReference>
<name>A0A917JS12_9GAMM</name>
<organism evidence="2 3">
    <name type="scientific">Shewanella gelidii</name>
    <dbReference type="NCBI Taxonomy" id="1642821"/>
    <lineage>
        <taxon>Bacteria</taxon>
        <taxon>Pseudomonadati</taxon>
        <taxon>Pseudomonadota</taxon>
        <taxon>Gammaproteobacteria</taxon>
        <taxon>Alteromonadales</taxon>
        <taxon>Shewanellaceae</taxon>
        <taxon>Shewanella</taxon>
    </lineage>
</organism>
<protein>
    <submittedName>
        <fullName evidence="2">Toluene tolerance protein</fullName>
    </submittedName>
</protein>
<dbReference type="InterPro" id="IPR008869">
    <property type="entry name" value="MlaC/ttg2D"/>
</dbReference>
<comment type="caution">
    <text evidence="2">The sequence shown here is derived from an EMBL/GenBank/DDBJ whole genome shotgun (WGS) entry which is preliminary data.</text>
</comment>
<dbReference type="Gene3D" id="3.10.450.710">
    <property type="entry name" value="Tgt2/MlaC"/>
    <property type="match status" value="1"/>
</dbReference>
<evidence type="ECO:0000313" key="2">
    <source>
        <dbReference type="EMBL" id="GGI79535.1"/>
    </source>
</evidence>
<reference evidence="2" key="2">
    <citation type="submission" date="2020-09" db="EMBL/GenBank/DDBJ databases">
        <authorList>
            <person name="Sun Q."/>
            <person name="Ohkuma M."/>
        </authorList>
    </citation>
    <scope>NUCLEOTIDE SEQUENCE</scope>
    <source>
        <strain evidence="2">JCM 30804</strain>
    </source>
</reference>
<proteinExistence type="predicted"/>
<dbReference type="InterPro" id="IPR042245">
    <property type="entry name" value="Tgt2/MlaC_sf"/>
</dbReference>
<evidence type="ECO:0000256" key="1">
    <source>
        <dbReference type="SAM" id="SignalP"/>
    </source>
</evidence>
<dbReference type="PANTHER" id="PTHR36573:SF1">
    <property type="entry name" value="INTERMEMBRANE PHOSPHOLIPID TRANSPORT SYSTEM BINDING PROTEIN MLAC"/>
    <property type="match status" value="1"/>
</dbReference>
<feature type="chain" id="PRO_5037242533" evidence="1">
    <location>
        <begin position="23"/>
        <end position="226"/>
    </location>
</feature>
<keyword evidence="3" id="KW-1185">Reference proteome</keyword>
<feature type="signal peptide" evidence="1">
    <location>
        <begin position="1"/>
        <end position="22"/>
    </location>
</feature>
<keyword evidence="1" id="KW-0732">Signal</keyword>
<gene>
    <name evidence="2" type="primary">mlaC</name>
    <name evidence="2" type="ORF">GCM10009332_16170</name>
</gene>
<dbReference type="Pfam" id="PF05494">
    <property type="entry name" value="MlaC"/>
    <property type="match status" value="1"/>
</dbReference>